<dbReference type="AlphaFoldDB" id="A0A9Q0RXK8"/>
<name>A0A9Q0RXK8_9DIPT</name>
<comment type="subcellular location">
    <subcellularLocation>
        <location evidence="1">Secreted</location>
    </subcellularLocation>
</comment>
<evidence type="ECO:0000256" key="3">
    <source>
        <dbReference type="SAM" id="SignalP"/>
    </source>
</evidence>
<evidence type="ECO:0000313" key="4">
    <source>
        <dbReference type="EMBL" id="KAJ6636008.1"/>
    </source>
</evidence>
<evidence type="ECO:0000313" key="5">
    <source>
        <dbReference type="Proteomes" id="UP001151699"/>
    </source>
</evidence>
<dbReference type="Gene3D" id="1.10.238.20">
    <property type="entry name" value="Pheromone/general odorant binding protein domain"/>
    <property type="match status" value="1"/>
</dbReference>
<organism evidence="4 5">
    <name type="scientific">Pseudolycoriella hygida</name>
    <dbReference type="NCBI Taxonomy" id="35572"/>
    <lineage>
        <taxon>Eukaryota</taxon>
        <taxon>Metazoa</taxon>
        <taxon>Ecdysozoa</taxon>
        <taxon>Arthropoda</taxon>
        <taxon>Hexapoda</taxon>
        <taxon>Insecta</taxon>
        <taxon>Pterygota</taxon>
        <taxon>Neoptera</taxon>
        <taxon>Endopterygota</taxon>
        <taxon>Diptera</taxon>
        <taxon>Nematocera</taxon>
        <taxon>Sciaroidea</taxon>
        <taxon>Sciaridae</taxon>
        <taxon>Pseudolycoriella</taxon>
    </lineage>
</organism>
<dbReference type="GO" id="GO:0005576">
    <property type="term" value="C:extracellular region"/>
    <property type="evidence" value="ECO:0007669"/>
    <property type="project" value="UniProtKB-SubCell"/>
</dbReference>
<protein>
    <submittedName>
        <fullName evidence="4">Uncharacterized protein</fullName>
    </submittedName>
</protein>
<dbReference type="EMBL" id="WJQU01000004">
    <property type="protein sequence ID" value="KAJ6636008.1"/>
    <property type="molecule type" value="Genomic_DNA"/>
</dbReference>
<comment type="caution">
    <text evidence="4">The sequence shown here is derived from an EMBL/GenBank/DDBJ whole genome shotgun (WGS) entry which is preliminary data.</text>
</comment>
<evidence type="ECO:0000256" key="1">
    <source>
        <dbReference type="ARBA" id="ARBA00004613"/>
    </source>
</evidence>
<keyword evidence="3" id="KW-0732">Signal</keyword>
<reference evidence="4" key="1">
    <citation type="submission" date="2022-07" db="EMBL/GenBank/DDBJ databases">
        <authorList>
            <person name="Trinca V."/>
            <person name="Uliana J.V.C."/>
            <person name="Torres T.T."/>
            <person name="Ward R.J."/>
            <person name="Monesi N."/>
        </authorList>
    </citation>
    <scope>NUCLEOTIDE SEQUENCE</scope>
    <source>
        <strain evidence="4">HSMRA1968</strain>
        <tissue evidence="4">Whole embryos</tissue>
    </source>
</reference>
<keyword evidence="2" id="KW-0964">Secreted</keyword>
<dbReference type="Proteomes" id="UP001151699">
    <property type="component" value="Chromosome C"/>
</dbReference>
<sequence length="153" mass="18162">MKLIARISILFAFVTIVFAYKTETWPPAVVYKHYNIDEIAKRSFERCGTDKKELMEFEMSEDMEHLPNSTGIRCYFRTFGELSESVDVKSNKLKLGKFGEFFADLTREEQEIYVNMSKGCARRARHIEDPFEFTYQMTLCFKQNDNKHFFIPY</sequence>
<dbReference type="InterPro" id="IPR036728">
    <property type="entry name" value="PBP_GOBP_sf"/>
</dbReference>
<proteinExistence type="predicted"/>
<feature type="signal peptide" evidence="3">
    <location>
        <begin position="1"/>
        <end position="19"/>
    </location>
</feature>
<dbReference type="SUPFAM" id="SSF47565">
    <property type="entry name" value="Insect pheromone/odorant-binding proteins"/>
    <property type="match status" value="1"/>
</dbReference>
<gene>
    <name evidence="4" type="ORF">Bhyg_14595</name>
</gene>
<dbReference type="GO" id="GO:0005549">
    <property type="term" value="F:odorant binding"/>
    <property type="evidence" value="ECO:0007669"/>
    <property type="project" value="InterPro"/>
</dbReference>
<keyword evidence="5" id="KW-1185">Reference proteome</keyword>
<evidence type="ECO:0000256" key="2">
    <source>
        <dbReference type="ARBA" id="ARBA00022525"/>
    </source>
</evidence>
<accession>A0A9Q0RXK8</accession>
<dbReference type="OrthoDB" id="7786048at2759"/>
<feature type="chain" id="PRO_5040372311" evidence="3">
    <location>
        <begin position="20"/>
        <end position="153"/>
    </location>
</feature>